<dbReference type="Gene3D" id="1.20.1600.10">
    <property type="entry name" value="Outer membrane efflux proteins (OEP)"/>
    <property type="match status" value="1"/>
</dbReference>
<name>X1UWG2_9ZZZZ</name>
<gene>
    <name evidence="2" type="ORF">S12H4_52431</name>
</gene>
<keyword evidence="1" id="KW-0175">Coiled coil</keyword>
<feature type="coiled-coil region" evidence="1">
    <location>
        <begin position="38"/>
        <end position="65"/>
    </location>
</feature>
<organism evidence="2">
    <name type="scientific">marine sediment metagenome</name>
    <dbReference type="NCBI Taxonomy" id="412755"/>
    <lineage>
        <taxon>unclassified sequences</taxon>
        <taxon>metagenomes</taxon>
        <taxon>ecological metagenomes</taxon>
    </lineage>
</organism>
<sequence length="185" mass="21522">MKQFDVDFSEVRAIENLENFLTDSARKFLDWVLLTEQRKIVSERLSLSEEELARTERKLKAHLIDKVDLIRAEDAVRIAKQNQMLVESQWKALQAELTVLSQNNEIYNLGPEFNLYEIKDFIPLEEAVSQLRTESRLIHTLSIRLKQLEYSRKGYEEILKPQLSAIAQFNIKNAAEGLDRALGMD</sequence>
<dbReference type="AlphaFoldDB" id="X1UWG2"/>
<evidence type="ECO:0000256" key="1">
    <source>
        <dbReference type="SAM" id="Coils"/>
    </source>
</evidence>
<protein>
    <submittedName>
        <fullName evidence="2">Uncharacterized protein</fullName>
    </submittedName>
</protein>
<dbReference type="GO" id="GO:0015562">
    <property type="term" value="F:efflux transmembrane transporter activity"/>
    <property type="evidence" value="ECO:0007669"/>
    <property type="project" value="InterPro"/>
</dbReference>
<accession>X1UWG2</accession>
<dbReference type="SUPFAM" id="SSF56954">
    <property type="entry name" value="Outer membrane efflux proteins (OEP)"/>
    <property type="match status" value="1"/>
</dbReference>
<reference evidence="2" key="1">
    <citation type="journal article" date="2014" name="Front. Microbiol.">
        <title>High frequency of phylogenetically diverse reductive dehalogenase-homologous genes in deep subseafloor sedimentary metagenomes.</title>
        <authorList>
            <person name="Kawai M."/>
            <person name="Futagami T."/>
            <person name="Toyoda A."/>
            <person name="Takaki Y."/>
            <person name="Nishi S."/>
            <person name="Hori S."/>
            <person name="Arai W."/>
            <person name="Tsubouchi T."/>
            <person name="Morono Y."/>
            <person name="Uchiyama I."/>
            <person name="Ito T."/>
            <person name="Fujiyama A."/>
            <person name="Inagaki F."/>
            <person name="Takami H."/>
        </authorList>
    </citation>
    <scope>NUCLEOTIDE SEQUENCE</scope>
    <source>
        <strain evidence="2">Expedition CK06-06</strain>
    </source>
</reference>
<evidence type="ECO:0000313" key="2">
    <source>
        <dbReference type="EMBL" id="GAJ07927.1"/>
    </source>
</evidence>
<feature type="non-terminal residue" evidence="2">
    <location>
        <position position="185"/>
    </location>
</feature>
<proteinExistence type="predicted"/>
<comment type="caution">
    <text evidence="2">The sequence shown here is derived from an EMBL/GenBank/DDBJ whole genome shotgun (WGS) entry which is preliminary data.</text>
</comment>
<dbReference type="EMBL" id="BARW01033268">
    <property type="protein sequence ID" value="GAJ07927.1"/>
    <property type="molecule type" value="Genomic_DNA"/>
</dbReference>